<dbReference type="KEGG" id="dsc:ABOD76_06600"/>
<keyword evidence="1" id="KW-0732">Signal</keyword>
<dbReference type="AlphaFoldDB" id="A0AAU7UBW3"/>
<feature type="signal peptide" evidence="1">
    <location>
        <begin position="1"/>
        <end position="24"/>
    </location>
</feature>
<dbReference type="RefSeq" id="WP_350244017.1">
    <property type="nucleotide sequence ID" value="NZ_CP158299.1"/>
</dbReference>
<protein>
    <recommendedName>
        <fullName evidence="3">Lipoprotein</fullName>
    </recommendedName>
</protein>
<accession>A0AAU7UBW3</accession>
<proteinExistence type="predicted"/>
<evidence type="ECO:0008006" key="3">
    <source>
        <dbReference type="Google" id="ProtNLM"/>
    </source>
</evidence>
<name>A0AAU7UBW3_9DEIO</name>
<gene>
    <name evidence="2" type="ORF">ABOD76_06600</name>
</gene>
<dbReference type="EMBL" id="CP158299">
    <property type="protein sequence ID" value="XBV85969.1"/>
    <property type="molecule type" value="Genomic_DNA"/>
</dbReference>
<feature type="chain" id="PRO_5043873896" description="Lipoprotein" evidence="1">
    <location>
        <begin position="25"/>
        <end position="267"/>
    </location>
</feature>
<sequence length="267" mass="27931">MKKRLYVLSAVALPLVLTACPGPAVPTVTPITEMNGRIQGQDALTSGGTASVQLVSSIYDLVFGVPPMKTAPVAADGSFTLTLPTAAEVAPRLQQVPSQEVDSACSGRAVVTPATANFFEFGSLFLFHDGQPQAELTSQDSKTTQNSDGSTTKATTLHSWLYVDVPTHMSVDLTCPQNQGSTTAVTVTTQIELTLQSGWNALTVADTNVTFPDGHQTMTEKVSKAANAPTVWTAEGINAMALAQSGGAATSGVSKGMQSHSTFFHRE</sequence>
<organism evidence="2">
    <name type="scientific">Deinococcus sonorensis KR-87</name>
    <dbReference type="NCBI Taxonomy" id="694439"/>
    <lineage>
        <taxon>Bacteria</taxon>
        <taxon>Thermotogati</taxon>
        <taxon>Deinococcota</taxon>
        <taxon>Deinococci</taxon>
        <taxon>Deinococcales</taxon>
        <taxon>Deinococcaceae</taxon>
        <taxon>Deinococcus</taxon>
    </lineage>
</organism>
<reference evidence="2" key="1">
    <citation type="submission" date="2024-06" db="EMBL/GenBank/DDBJ databases">
        <title>Draft Genome Sequence of Deinococcus sonorensis Type Strain KR-87, a Biofilm Producing Representative of the Genus Deinococcus.</title>
        <authorList>
            <person name="Boren L.S."/>
            <person name="Grosso R.A."/>
            <person name="Hugenberg-Cox A.N."/>
            <person name="Hill J.T.E."/>
            <person name="Albert C.M."/>
            <person name="Tuohy J.M."/>
        </authorList>
    </citation>
    <scope>NUCLEOTIDE SEQUENCE</scope>
    <source>
        <strain evidence="2">KR-87</strain>
    </source>
</reference>
<dbReference type="PROSITE" id="PS51257">
    <property type="entry name" value="PROKAR_LIPOPROTEIN"/>
    <property type="match status" value="1"/>
</dbReference>
<evidence type="ECO:0000256" key="1">
    <source>
        <dbReference type="SAM" id="SignalP"/>
    </source>
</evidence>
<evidence type="ECO:0000313" key="2">
    <source>
        <dbReference type="EMBL" id="XBV85969.1"/>
    </source>
</evidence>